<proteinExistence type="predicted"/>
<protein>
    <submittedName>
        <fullName evidence="2">Uncharacterized protein</fullName>
    </submittedName>
</protein>
<feature type="region of interest" description="Disordered" evidence="1">
    <location>
        <begin position="406"/>
        <end position="433"/>
    </location>
</feature>
<feature type="region of interest" description="Disordered" evidence="1">
    <location>
        <begin position="654"/>
        <end position="691"/>
    </location>
</feature>
<feature type="region of interest" description="Disordered" evidence="1">
    <location>
        <begin position="710"/>
        <end position="729"/>
    </location>
</feature>
<feature type="region of interest" description="Disordered" evidence="1">
    <location>
        <begin position="497"/>
        <end position="516"/>
    </location>
</feature>
<feature type="compositionally biased region" description="Low complexity" evidence="1">
    <location>
        <begin position="820"/>
        <end position="843"/>
    </location>
</feature>
<evidence type="ECO:0000313" key="2">
    <source>
        <dbReference type="EMBL" id="KXZ47339.1"/>
    </source>
</evidence>
<dbReference type="EMBL" id="LSYV01000037">
    <property type="protein sequence ID" value="KXZ47339.1"/>
    <property type="molecule type" value="Genomic_DNA"/>
</dbReference>
<gene>
    <name evidence="2" type="ORF">GPECTOR_36g63</name>
</gene>
<sequence>MQRRHAKQVAGAVAGKGLGRARQGAAGSGLDSNGAPPYTAQSTGAGPVPPAPPSVASLQSRDEAPEHAPLIPSAPPHTGPKGRAQPPQQATQTPGQHVLCAQLATRPQAAVYAAADHDSEHLIPGAPAAEAPSRARAGAELKDVNWAPRDAPVSEGGGPPLWHHQGASGGCGGHGGFPSPTHGTGGCSLGGDGGVRAVRALFDSYQEREVELRLRQAVFGGQGSLPTEASAGGAAGAPQAPLPGAGHWAATSLRPHMPMLPPGAAQAAWAGQAAGGACPSGEDFLQAWLPPINAAAFAAREAMSARDLLVGRTRPRPRPQPQPQLAPPFSDAAAGHRAIVAAAAAPPLLVAAPGGGVAGGSAGAAAGSAPVGAPVGVVPAQAQVQGPAPAAGGPEPHGHAVVDHATQTQRQGLPQMQSAQQQPQQPAHTTDEELGGGVTARLHAANEAPELGAASKTAPPGGQSDAAEPAARDMREASFAFALPLAASASQPPLVTRAGAAAEAGPGPAGHSLATTAQPPAAAGAYLPTTAHHGAAPDGGRDGAHSPRPAYYTGSPGAPPLAVAAVLACLRPPAGAAGGTAGVQPGQLPEQAISQPPHPPPHPLPHPLPQPQPPHQGALPLPVQLQAKPLSQRQPSDSSGSGDLLLALRVQQHHHPAHLPHAQHPDPQQLPDGAPASGLPGRPGSGTVVITPAPAAQPLLTLRSLDRVRRHPEHPENPGPVLPPARGRHDVCDGSSFSARWQAPYGAVAAAAVVAGAQAAGSGSFSSSGRAAAQLLSPDGGQSAEYAGSVGSATASVTAALADVPDSAGAAAACQPPPSWSGAPSAGAAAPLAASGGPGLGPHELQLQWQQWLHDPGVREAPGWPIGYQHSGEAPEDLARLEQHFREQQLLQQQQQMFQAGGLLSARSWPASGAAATEGPLTQSVVERLMIVNPLFAGTGGAGSPGGMDASAIESGGGGGALETAAGTGGERP</sequence>
<comment type="caution">
    <text evidence="2">The sequence shown here is derived from an EMBL/GenBank/DDBJ whole genome shotgun (WGS) entry which is preliminary data.</text>
</comment>
<accession>A0A150GBY7</accession>
<feature type="compositionally biased region" description="Gly residues" evidence="1">
    <location>
        <begin position="955"/>
        <end position="973"/>
    </location>
</feature>
<feature type="region of interest" description="Disordered" evidence="1">
    <location>
        <begin position="451"/>
        <end position="472"/>
    </location>
</feature>
<feature type="region of interest" description="Disordered" evidence="1">
    <location>
        <begin position="529"/>
        <end position="553"/>
    </location>
</feature>
<feature type="compositionally biased region" description="Low complexity" evidence="1">
    <location>
        <begin position="659"/>
        <end position="672"/>
    </location>
</feature>
<dbReference type="AlphaFoldDB" id="A0A150GBY7"/>
<evidence type="ECO:0000313" key="3">
    <source>
        <dbReference type="Proteomes" id="UP000075714"/>
    </source>
</evidence>
<feature type="compositionally biased region" description="Low complexity" evidence="1">
    <location>
        <begin position="411"/>
        <end position="426"/>
    </location>
</feature>
<keyword evidence="3" id="KW-1185">Reference proteome</keyword>
<evidence type="ECO:0000256" key="1">
    <source>
        <dbReference type="SAM" id="MobiDB-lite"/>
    </source>
</evidence>
<feature type="region of interest" description="Disordered" evidence="1">
    <location>
        <begin position="228"/>
        <end position="254"/>
    </location>
</feature>
<feature type="region of interest" description="Disordered" evidence="1">
    <location>
        <begin position="312"/>
        <end position="331"/>
    </location>
</feature>
<name>A0A150GBY7_GONPE</name>
<organism evidence="2 3">
    <name type="scientific">Gonium pectorale</name>
    <name type="common">Green alga</name>
    <dbReference type="NCBI Taxonomy" id="33097"/>
    <lineage>
        <taxon>Eukaryota</taxon>
        <taxon>Viridiplantae</taxon>
        <taxon>Chlorophyta</taxon>
        <taxon>core chlorophytes</taxon>
        <taxon>Chlorophyceae</taxon>
        <taxon>CS clade</taxon>
        <taxon>Chlamydomonadales</taxon>
        <taxon>Volvocaceae</taxon>
        <taxon>Gonium</taxon>
    </lineage>
</organism>
<feature type="region of interest" description="Disordered" evidence="1">
    <location>
        <begin position="1"/>
        <end position="95"/>
    </location>
</feature>
<feature type="compositionally biased region" description="Low complexity" evidence="1">
    <location>
        <begin position="229"/>
        <end position="246"/>
    </location>
</feature>
<dbReference type="Proteomes" id="UP000075714">
    <property type="component" value="Unassembled WGS sequence"/>
</dbReference>
<feature type="region of interest" description="Disordered" evidence="1">
    <location>
        <begin position="809"/>
        <end position="843"/>
    </location>
</feature>
<feature type="region of interest" description="Disordered" evidence="1">
    <location>
        <begin position="941"/>
        <end position="973"/>
    </location>
</feature>
<reference evidence="3" key="1">
    <citation type="journal article" date="2016" name="Nat. Commun.">
        <title>The Gonium pectorale genome demonstrates co-option of cell cycle regulation during the evolution of multicellularity.</title>
        <authorList>
            <person name="Hanschen E.R."/>
            <person name="Marriage T.N."/>
            <person name="Ferris P.J."/>
            <person name="Hamaji T."/>
            <person name="Toyoda A."/>
            <person name="Fujiyama A."/>
            <person name="Neme R."/>
            <person name="Noguchi H."/>
            <person name="Minakuchi Y."/>
            <person name="Suzuki M."/>
            <person name="Kawai-Toyooka H."/>
            <person name="Smith D.R."/>
            <person name="Sparks H."/>
            <person name="Anderson J."/>
            <person name="Bakaric R."/>
            <person name="Luria V."/>
            <person name="Karger A."/>
            <person name="Kirschner M.W."/>
            <person name="Durand P.M."/>
            <person name="Michod R.E."/>
            <person name="Nozaki H."/>
            <person name="Olson B.J."/>
        </authorList>
    </citation>
    <scope>NUCLEOTIDE SEQUENCE [LARGE SCALE GENOMIC DNA]</scope>
    <source>
        <strain evidence="3">NIES-2863</strain>
    </source>
</reference>
<feature type="region of interest" description="Disordered" evidence="1">
    <location>
        <begin position="576"/>
        <end position="620"/>
    </location>
</feature>
<feature type="compositionally biased region" description="Pro residues" evidence="1">
    <location>
        <begin position="596"/>
        <end position="614"/>
    </location>
</feature>
<feature type="compositionally biased region" description="Low complexity" evidence="1">
    <location>
        <begin position="84"/>
        <end position="94"/>
    </location>
</feature>